<accession>A0A7J7JTG8</accession>
<evidence type="ECO:0000313" key="7">
    <source>
        <dbReference type="EMBL" id="KAF6029287.1"/>
    </source>
</evidence>
<organism evidence="7 8">
    <name type="scientific">Bugula neritina</name>
    <name type="common">Brown bryozoan</name>
    <name type="synonym">Sertularia neritina</name>
    <dbReference type="NCBI Taxonomy" id="10212"/>
    <lineage>
        <taxon>Eukaryota</taxon>
        <taxon>Metazoa</taxon>
        <taxon>Spiralia</taxon>
        <taxon>Lophotrochozoa</taxon>
        <taxon>Bryozoa</taxon>
        <taxon>Gymnolaemata</taxon>
        <taxon>Cheilostomatida</taxon>
        <taxon>Flustrina</taxon>
        <taxon>Buguloidea</taxon>
        <taxon>Bugulidae</taxon>
        <taxon>Bugula</taxon>
    </lineage>
</organism>
<dbReference type="EMBL" id="VXIV02001835">
    <property type="protein sequence ID" value="KAF6029287.1"/>
    <property type="molecule type" value="Genomic_DNA"/>
</dbReference>
<dbReference type="AlphaFoldDB" id="A0A7J7JTG8"/>
<sequence length="92" mass="10126">MEDISQENSELRGKCEKFEKSNQSLMAQLARLQNIVKKLSPQPTTAQTGICLAVRNIVTIRLLGSCLLMVSVYTPSLGVIPSILTSYTTLIK</sequence>
<keyword evidence="4" id="KW-0804">Transcription</keyword>
<feature type="coiled-coil region" evidence="6">
    <location>
        <begin position="1"/>
        <end position="35"/>
    </location>
</feature>
<dbReference type="PANTHER" id="PTHR46004">
    <property type="entry name" value="CYCLIC AMP RESPONSE ELEMENT-BINDING PROTEIN A"/>
    <property type="match status" value="1"/>
</dbReference>
<protein>
    <submittedName>
        <fullName evidence="7">Uncharacterized protein</fullName>
    </submittedName>
</protein>
<comment type="caution">
    <text evidence="7">The sequence shown here is derived from an EMBL/GenBank/DDBJ whole genome shotgun (WGS) entry which is preliminary data.</text>
</comment>
<dbReference type="PANTHER" id="PTHR46004:SF3">
    <property type="entry name" value="CYCLIC AMP RESPONSE ELEMENT-BINDING PROTEIN A"/>
    <property type="match status" value="1"/>
</dbReference>
<evidence type="ECO:0000313" key="8">
    <source>
        <dbReference type="Proteomes" id="UP000593567"/>
    </source>
</evidence>
<dbReference type="GO" id="GO:0035497">
    <property type="term" value="F:cAMP response element binding"/>
    <property type="evidence" value="ECO:0007669"/>
    <property type="project" value="TreeGrafter"/>
</dbReference>
<dbReference type="Proteomes" id="UP000593567">
    <property type="component" value="Unassembled WGS sequence"/>
</dbReference>
<keyword evidence="8" id="KW-1185">Reference proteome</keyword>
<evidence type="ECO:0000256" key="5">
    <source>
        <dbReference type="ARBA" id="ARBA00023242"/>
    </source>
</evidence>
<proteinExistence type="predicted"/>
<dbReference type="GO" id="GO:0005634">
    <property type="term" value="C:nucleus"/>
    <property type="evidence" value="ECO:0007669"/>
    <property type="project" value="UniProtKB-SubCell"/>
</dbReference>
<evidence type="ECO:0000256" key="4">
    <source>
        <dbReference type="ARBA" id="ARBA00023163"/>
    </source>
</evidence>
<name>A0A7J7JTG8_BUGNE</name>
<reference evidence="7" key="1">
    <citation type="submission" date="2020-06" db="EMBL/GenBank/DDBJ databases">
        <title>Draft genome of Bugula neritina, a colonial animal packing powerful symbionts and potential medicines.</title>
        <authorList>
            <person name="Rayko M."/>
        </authorList>
    </citation>
    <scope>NUCLEOTIDE SEQUENCE [LARGE SCALE GENOMIC DNA]</scope>
    <source>
        <strain evidence="7">Kwan_BN1</strain>
    </source>
</reference>
<keyword evidence="2" id="KW-0805">Transcription regulation</keyword>
<gene>
    <name evidence="7" type="ORF">EB796_012406</name>
</gene>
<evidence type="ECO:0000256" key="6">
    <source>
        <dbReference type="SAM" id="Coils"/>
    </source>
</evidence>
<keyword evidence="6" id="KW-0175">Coiled coil</keyword>
<keyword evidence="5" id="KW-0539">Nucleus</keyword>
<evidence type="ECO:0000256" key="3">
    <source>
        <dbReference type="ARBA" id="ARBA00023125"/>
    </source>
</evidence>
<keyword evidence="3" id="KW-0238">DNA-binding</keyword>
<evidence type="ECO:0000256" key="2">
    <source>
        <dbReference type="ARBA" id="ARBA00023015"/>
    </source>
</evidence>
<evidence type="ECO:0000256" key="1">
    <source>
        <dbReference type="ARBA" id="ARBA00004123"/>
    </source>
</evidence>
<comment type="subcellular location">
    <subcellularLocation>
        <location evidence="1">Nucleus</location>
    </subcellularLocation>
</comment>
<dbReference type="GO" id="GO:0000981">
    <property type="term" value="F:DNA-binding transcription factor activity, RNA polymerase II-specific"/>
    <property type="evidence" value="ECO:0007669"/>
    <property type="project" value="TreeGrafter"/>
</dbReference>